<evidence type="ECO:0000313" key="1">
    <source>
        <dbReference type="EMBL" id="TMW69238.1"/>
    </source>
</evidence>
<proteinExistence type="predicted"/>
<name>A0A8K1FT54_PYTOL</name>
<evidence type="ECO:0008006" key="3">
    <source>
        <dbReference type="Google" id="ProtNLM"/>
    </source>
</evidence>
<dbReference type="PANTHER" id="PTHR46586">
    <property type="entry name" value="ANKYRIN REPEAT-CONTAINING PROTEIN"/>
    <property type="match status" value="1"/>
</dbReference>
<evidence type="ECO:0000313" key="2">
    <source>
        <dbReference type="Proteomes" id="UP000794436"/>
    </source>
</evidence>
<dbReference type="Pfam" id="PF13637">
    <property type="entry name" value="Ank_4"/>
    <property type="match status" value="1"/>
</dbReference>
<protein>
    <recommendedName>
        <fullName evidence="3">Ankyrin repeat protein</fullName>
    </recommendedName>
</protein>
<dbReference type="EMBL" id="SPLM01000001">
    <property type="protein sequence ID" value="TMW69238.1"/>
    <property type="molecule type" value="Genomic_DNA"/>
</dbReference>
<comment type="caution">
    <text evidence="1">The sequence shown here is derived from an EMBL/GenBank/DDBJ whole genome shotgun (WGS) entry which is preliminary data.</text>
</comment>
<reference evidence="1" key="1">
    <citation type="submission" date="2019-03" db="EMBL/GenBank/DDBJ databases">
        <title>Long read genome sequence of the mycoparasitic Pythium oligandrum ATCC 38472 isolated from sugarbeet rhizosphere.</title>
        <authorList>
            <person name="Gaulin E."/>
        </authorList>
    </citation>
    <scope>NUCLEOTIDE SEQUENCE</scope>
    <source>
        <strain evidence="1">ATCC 38472_TT</strain>
    </source>
</reference>
<sequence length="625" mass="70827">MKVAVDAALRVLSNEALLPTITAFQDGVSSALASFWKLHRDSDEQKMLENKELLPLLVVQRGDLRLLRLTRRVLAKGTKGPAVSYSKAMEQAVKSGRLDMLEWMPTSGCACFPRAKLWLAAFEVFDGDFTVLELLRAHLPNRLDDAAARGDMEMLKYLHEHHASVKCTVGAYLWAWSERQFDVFTYLLDTQTAPVCIFNAARAGGVEVLKLAYLKGKIDTYDDDGFLPLAARTGNLETVRFLYENIGLRCSTDVMVVAATRGYLDIVQYVHDVCGGGSKVAYPEWQFEDATDSAASYGHLDVVRFLHENRTDGCTTNAMDYAARLGYFDVVKYLHTNRTEGCTTAAMDCAASQSLELVKFLHEHRTEGCTASAMDNAARSKKTEIVRFLYKNRTEGCSRVGLPYLLLYGEIEIWKDMRRRIDAEDDDGIEMAMEEAGRQFNLIAIRFLSEEMGRSDLMPLAMKDAASWTRDPHRLQVLYQMDPKCCRFDSVKEAIYKCHTEEDIASVEYLVQVCCDASREDAIQYATKKNKEMFWDRKSIRLLIKALEEWAPTDVPTLEDSMWKMVPSPVPDWLIIASFRQATGLNKLLKNPESWPWPIHAVVNGDFHYLQRLYTLQQLPAIAQS</sequence>
<dbReference type="InterPro" id="IPR002110">
    <property type="entry name" value="Ankyrin_rpt"/>
</dbReference>
<organism evidence="1 2">
    <name type="scientific">Pythium oligandrum</name>
    <name type="common">Mycoparasitic fungus</name>
    <dbReference type="NCBI Taxonomy" id="41045"/>
    <lineage>
        <taxon>Eukaryota</taxon>
        <taxon>Sar</taxon>
        <taxon>Stramenopiles</taxon>
        <taxon>Oomycota</taxon>
        <taxon>Peronosporomycetes</taxon>
        <taxon>Pythiales</taxon>
        <taxon>Pythiaceae</taxon>
        <taxon>Pythium</taxon>
    </lineage>
</organism>
<dbReference type="InterPro" id="IPR052050">
    <property type="entry name" value="SecEffector_AnkRepeat"/>
</dbReference>
<accession>A0A8K1FT54</accession>
<dbReference type="SUPFAM" id="SSF48403">
    <property type="entry name" value="Ankyrin repeat"/>
    <property type="match status" value="1"/>
</dbReference>
<keyword evidence="2" id="KW-1185">Reference proteome</keyword>
<gene>
    <name evidence="1" type="ORF">Poli38472_001394</name>
</gene>
<dbReference type="PANTHER" id="PTHR46586:SF3">
    <property type="entry name" value="ANKYRIN REPEAT-CONTAINING PROTEIN"/>
    <property type="match status" value="1"/>
</dbReference>
<dbReference type="Proteomes" id="UP000794436">
    <property type="component" value="Unassembled WGS sequence"/>
</dbReference>
<dbReference type="InterPro" id="IPR036770">
    <property type="entry name" value="Ankyrin_rpt-contain_sf"/>
</dbReference>
<dbReference type="AlphaFoldDB" id="A0A8K1FT54"/>
<dbReference type="Gene3D" id="1.25.40.20">
    <property type="entry name" value="Ankyrin repeat-containing domain"/>
    <property type="match status" value="1"/>
</dbReference>